<feature type="transmembrane region" description="Helical" evidence="2">
    <location>
        <begin position="38"/>
        <end position="62"/>
    </location>
</feature>
<evidence type="ECO:0000313" key="3">
    <source>
        <dbReference type="EMBL" id="CDW80380.1"/>
    </source>
</evidence>
<name>A0A078ADU4_STYLE</name>
<keyword evidence="2" id="KW-0472">Membrane</keyword>
<accession>A0A078ADU4</accession>
<evidence type="ECO:0008006" key="5">
    <source>
        <dbReference type="Google" id="ProtNLM"/>
    </source>
</evidence>
<keyword evidence="4" id="KW-1185">Reference proteome</keyword>
<gene>
    <name evidence="3" type="primary">Contig17746.g18875</name>
    <name evidence="3" type="ORF">STYLEM_9378</name>
</gene>
<evidence type="ECO:0000256" key="2">
    <source>
        <dbReference type="SAM" id="Phobius"/>
    </source>
</evidence>
<evidence type="ECO:0000256" key="1">
    <source>
        <dbReference type="SAM" id="MobiDB-lite"/>
    </source>
</evidence>
<keyword evidence="2" id="KW-1133">Transmembrane helix</keyword>
<keyword evidence="2" id="KW-0812">Transmembrane</keyword>
<dbReference type="InParanoid" id="A0A078ADU4"/>
<feature type="compositionally biased region" description="Polar residues" evidence="1">
    <location>
        <begin position="1"/>
        <end position="21"/>
    </location>
</feature>
<evidence type="ECO:0000313" key="4">
    <source>
        <dbReference type="Proteomes" id="UP000039865"/>
    </source>
</evidence>
<dbReference type="Proteomes" id="UP000039865">
    <property type="component" value="Unassembled WGS sequence"/>
</dbReference>
<organism evidence="3 4">
    <name type="scientific">Stylonychia lemnae</name>
    <name type="common">Ciliate</name>
    <dbReference type="NCBI Taxonomy" id="5949"/>
    <lineage>
        <taxon>Eukaryota</taxon>
        <taxon>Sar</taxon>
        <taxon>Alveolata</taxon>
        <taxon>Ciliophora</taxon>
        <taxon>Intramacronucleata</taxon>
        <taxon>Spirotrichea</taxon>
        <taxon>Stichotrichia</taxon>
        <taxon>Sporadotrichida</taxon>
        <taxon>Oxytrichidae</taxon>
        <taxon>Stylonychinae</taxon>
        <taxon>Stylonychia</taxon>
    </lineage>
</organism>
<reference evidence="3 4" key="1">
    <citation type="submission" date="2014-06" db="EMBL/GenBank/DDBJ databases">
        <authorList>
            <person name="Swart Estienne"/>
        </authorList>
    </citation>
    <scope>NUCLEOTIDE SEQUENCE [LARGE SCALE GENOMIC DNA]</scope>
    <source>
        <strain evidence="3 4">130c</strain>
    </source>
</reference>
<proteinExistence type="predicted"/>
<dbReference type="EMBL" id="CCKQ01008916">
    <property type="protein sequence ID" value="CDW80380.1"/>
    <property type="molecule type" value="Genomic_DNA"/>
</dbReference>
<sequence>MENSTQGKSKQQEDNSNFYNRRNSEQDREERIEENVNIGMCTVYTLSFFAIVALIVYVVFYAKHDSDIEIDL</sequence>
<protein>
    <recommendedName>
        <fullName evidence="5">Transmembrane protein</fullName>
    </recommendedName>
</protein>
<feature type="region of interest" description="Disordered" evidence="1">
    <location>
        <begin position="1"/>
        <end position="30"/>
    </location>
</feature>
<dbReference type="AlphaFoldDB" id="A0A078ADU4"/>